<name>A0AA40C5T4_9PEZI</name>
<dbReference type="EMBL" id="JAULSR010000003">
    <property type="protein sequence ID" value="KAK0625343.1"/>
    <property type="molecule type" value="Genomic_DNA"/>
</dbReference>
<evidence type="ECO:0000256" key="1">
    <source>
        <dbReference type="SAM" id="MobiDB-lite"/>
    </source>
</evidence>
<protein>
    <submittedName>
        <fullName evidence="2">Uncharacterized protein</fullName>
    </submittedName>
</protein>
<accession>A0AA40C5T4</accession>
<evidence type="ECO:0000313" key="2">
    <source>
        <dbReference type="EMBL" id="KAK0625343.1"/>
    </source>
</evidence>
<gene>
    <name evidence="2" type="ORF">B0T17DRAFT_508338</name>
</gene>
<dbReference type="Proteomes" id="UP001174934">
    <property type="component" value="Unassembled WGS sequence"/>
</dbReference>
<sequence length="229" mass="24728">MTKELSTSDAPPTSSSTPSFFFPSSPAPNNDLACCIDTTSSTDQNVGFESPISSHHQQKPPVAEIAGGHHLFLAGSAYDFANLSSAARVSVVVVCRPGVCPAGGRKKMVQQQSHRLWMVDLTVPTFPPPLLPPEPRIPVRMFPPSSLYYFTADPVVGWGFSPPELKGGDVVYSTASLASRVTRFLEFGFLSNYEDREPSEPRYEAQEVLEISNTPGSQVGICHTTGIPD</sequence>
<feature type="region of interest" description="Disordered" evidence="1">
    <location>
        <begin position="1"/>
        <end position="22"/>
    </location>
</feature>
<feature type="compositionally biased region" description="Low complexity" evidence="1">
    <location>
        <begin position="7"/>
        <end position="22"/>
    </location>
</feature>
<organism evidence="2 3">
    <name type="scientific">Bombardia bombarda</name>
    <dbReference type="NCBI Taxonomy" id="252184"/>
    <lineage>
        <taxon>Eukaryota</taxon>
        <taxon>Fungi</taxon>
        <taxon>Dikarya</taxon>
        <taxon>Ascomycota</taxon>
        <taxon>Pezizomycotina</taxon>
        <taxon>Sordariomycetes</taxon>
        <taxon>Sordariomycetidae</taxon>
        <taxon>Sordariales</taxon>
        <taxon>Lasiosphaeriaceae</taxon>
        <taxon>Bombardia</taxon>
    </lineage>
</organism>
<evidence type="ECO:0000313" key="3">
    <source>
        <dbReference type="Proteomes" id="UP001174934"/>
    </source>
</evidence>
<keyword evidence="3" id="KW-1185">Reference proteome</keyword>
<reference evidence="2" key="1">
    <citation type="submission" date="2023-06" db="EMBL/GenBank/DDBJ databases">
        <title>Genome-scale phylogeny and comparative genomics of the fungal order Sordariales.</title>
        <authorList>
            <consortium name="Lawrence Berkeley National Laboratory"/>
            <person name="Hensen N."/>
            <person name="Bonometti L."/>
            <person name="Westerberg I."/>
            <person name="Brannstrom I.O."/>
            <person name="Guillou S."/>
            <person name="Cros-Aarteil S."/>
            <person name="Calhoun S."/>
            <person name="Haridas S."/>
            <person name="Kuo A."/>
            <person name="Mondo S."/>
            <person name="Pangilinan J."/>
            <person name="Riley R."/>
            <person name="LaButti K."/>
            <person name="Andreopoulos B."/>
            <person name="Lipzen A."/>
            <person name="Chen C."/>
            <person name="Yanf M."/>
            <person name="Daum C."/>
            <person name="Ng V."/>
            <person name="Clum A."/>
            <person name="Steindorff A."/>
            <person name="Ohm R."/>
            <person name="Martin F."/>
            <person name="Silar P."/>
            <person name="Natvig D."/>
            <person name="Lalanne C."/>
            <person name="Gautier V."/>
            <person name="Ament-velasquez S.L."/>
            <person name="Kruys A."/>
            <person name="Hutchinson M.I."/>
            <person name="Powell A.J."/>
            <person name="Barry K."/>
            <person name="Miller A.N."/>
            <person name="Grigoriev I.V."/>
            <person name="Debuchy R."/>
            <person name="Gladieux P."/>
            <person name="Thoren M.H."/>
            <person name="Johannesson H."/>
        </authorList>
    </citation>
    <scope>NUCLEOTIDE SEQUENCE</scope>
    <source>
        <strain evidence="2">SMH3391-2</strain>
    </source>
</reference>
<comment type="caution">
    <text evidence="2">The sequence shown here is derived from an EMBL/GenBank/DDBJ whole genome shotgun (WGS) entry which is preliminary data.</text>
</comment>
<proteinExistence type="predicted"/>
<dbReference type="AlphaFoldDB" id="A0AA40C5T4"/>